<gene>
    <name evidence="3" type="ORF">SLEP1_g10029</name>
</gene>
<name>A0AAV5IG31_9ROSI</name>
<dbReference type="AlphaFoldDB" id="A0AAV5IG31"/>
<proteinExistence type="predicted"/>
<dbReference type="Pfam" id="PF16021">
    <property type="entry name" value="PDCD7"/>
    <property type="match status" value="1"/>
</dbReference>
<dbReference type="PANTHER" id="PTHR48190:SF2">
    <property type="entry name" value="PROGRAMMED CELL DEATH PROTEIN 7"/>
    <property type="match status" value="1"/>
</dbReference>
<accession>A0AAV5IG31</accession>
<comment type="caution">
    <text evidence="3">The sequence shown here is derived from an EMBL/GenBank/DDBJ whole genome shotgun (WGS) entry which is preliminary data.</text>
</comment>
<evidence type="ECO:0000256" key="2">
    <source>
        <dbReference type="SAM" id="MobiDB-lite"/>
    </source>
</evidence>
<protein>
    <submittedName>
        <fullName evidence="3">Uncharacterized protein</fullName>
    </submittedName>
</protein>
<dbReference type="GO" id="GO:0005689">
    <property type="term" value="C:U12-type spliceosomal complex"/>
    <property type="evidence" value="ECO:0007669"/>
    <property type="project" value="TreeGrafter"/>
</dbReference>
<feature type="region of interest" description="Disordered" evidence="2">
    <location>
        <begin position="283"/>
        <end position="345"/>
    </location>
</feature>
<dbReference type="EMBL" id="BPVZ01000010">
    <property type="protein sequence ID" value="GKU96838.1"/>
    <property type="molecule type" value="Genomic_DNA"/>
</dbReference>
<reference evidence="3 4" key="1">
    <citation type="journal article" date="2021" name="Commun. Biol.">
        <title>The genome of Shorea leprosula (Dipterocarpaceae) highlights the ecological relevance of drought in aseasonal tropical rainforests.</title>
        <authorList>
            <person name="Ng K.K.S."/>
            <person name="Kobayashi M.J."/>
            <person name="Fawcett J.A."/>
            <person name="Hatakeyama M."/>
            <person name="Paape T."/>
            <person name="Ng C.H."/>
            <person name="Ang C.C."/>
            <person name="Tnah L.H."/>
            <person name="Lee C.T."/>
            <person name="Nishiyama T."/>
            <person name="Sese J."/>
            <person name="O'Brien M.J."/>
            <person name="Copetti D."/>
            <person name="Mohd Noor M.I."/>
            <person name="Ong R.C."/>
            <person name="Putra M."/>
            <person name="Sireger I.Z."/>
            <person name="Indrioko S."/>
            <person name="Kosugi Y."/>
            <person name="Izuno A."/>
            <person name="Isagi Y."/>
            <person name="Lee S.L."/>
            <person name="Shimizu K.K."/>
        </authorList>
    </citation>
    <scope>NUCLEOTIDE SEQUENCE [LARGE SCALE GENOMIC DNA]</scope>
    <source>
        <strain evidence="3">214</strain>
    </source>
</reference>
<dbReference type="InterPro" id="IPR052831">
    <property type="entry name" value="Apoptosis_promoter"/>
</dbReference>
<feature type="compositionally biased region" description="Polar residues" evidence="2">
    <location>
        <begin position="333"/>
        <end position="342"/>
    </location>
</feature>
<evidence type="ECO:0000313" key="4">
    <source>
        <dbReference type="Proteomes" id="UP001054252"/>
    </source>
</evidence>
<evidence type="ECO:0000256" key="1">
    <source>
        <dbReference type="SAM" id="Coils"/>
    </source>
</evidence>
<organism evidence="3 4">
    <name type="scientific">Rubroshorea leprosula</name>
    <dbReference type="NCBI Taxonomy" id="152421"/>
    <lineage>
        <taxon>Eukaryota</taxon>
        <taxon>Viridiplantae</taxon>
        <taxon>Streptophyta</taxon>
        <taxon>Embryophyta</taxon>
        <taxon>Tracheophyta</taxon>
        <taxon>Spermatophyta</taxon>
        <taxon>Magnoliopsida</taxon>
        <taxon>eudicotyledons</taxon>
        <taxon>Gunneridae</taxon>
        <taxon>Pentapetalae</taxon>
        <taxon>rosids</taxon>
        <taxon>malvids</taxon>
        <taxon>Malvales</taxon>
        <taxon>Dipterocarpaceae</taxon>
        <taxon>Rubroshorea</taxon>
    </lineage>
</organism>
<feature type="coiled-coil region" evidence="1">
    <location>
        <begin position="31"/>
        <end position="58"/>
    </location>
</feature>
<dbReference type="PANTHER" id="PTHR48190">
    <property type="entry name" value="PROGRAMMED CELL DEATH PROTEIN 7"/>
    <property type="match status" value="1"/>
</dbReference>
<feature type="compositionally biased region" description="Basic and acidic residues" evidence="2">
    <location>
        <begin position="305"/>
        <end position="332"/>
    </location>
</feature>
<keyword evidence="1" id="KW-0175">Coiled coil</keyword>
<dbReference type="Proteomes" id="UP001054252">
    <property type="component" value="Unassembled WGS sequence"/>
</dbReference>
<dbReference type="InterPro" id="IPR031974">
    <property type="entry name" value="PDCD7"/>
</dbReference>
<keyword evidence="4" id="KW-1185">Reference proteome</keyword>
<sequence length="410" mass="46957">MNPLHFQSAPPPLWFPMLPPEPPNSSGFWETRNVRDRLRELQDTLNLAKAMQKELEILKTIKDGKGSTEDDAKELSTDSSVSGVLKYLERRGNNLETQESLSVEAANSLMAKLRAQLEPFRYVTDQASPWEEKSATVRLANKMSKSKRNKLWRKRKRRRVAEMIAKERDRFDQAHREADEWRAREIAKDIANHKVEKMKEIAKLKAREEKKRLESELELVLIVEKLQELRSIRIQKLKKQGHFLPEEDDKFLERVQAAVEAEERQALAGVDTDAAKDAIATAEESRKTMKNQEPPFSKDLSNDNDGNKETEDQITGTKDEESSSPVRGKDSSQRASEGQSHSGAYDSLANLPIEFYHYYHGSNTDMGTLIEVRRTWDAYIRPGGSRIPGHWVQPPPPADEVWASYLVKPK</sequence>
<evidence type="ECO:0000313" key="3">
    <source>
        <dbReference type="EMBL" id="GKU96838.1"/>
    </source>
</evidence>